<evidence type="ECO:0008006" key="3">
    <source>
        <dbReference type="Google" id="ProtNLM"/>
    </source>
</evidence>
<reference evidence="1 2" key="1">
    <citation type="journal article" date="2016" name="ISME J.">
        <title>Chasing the elusive Euryarchaeota class WSA2: genomes reveal a uniquely fastidious methyl-reducing methanogen.</title>
        <authorList>
            <person name="Nobu M.K."/>
            <person name="Narihiro T."/>
            <person name="Kuroda K."/>
            <person name="Mei R."/>
            <person name="Liu W.T."/>
        </authorList>
    </citation>
    <scope>NUCLEOTIDE SEQUENCE [LARGE SCALE GENOMIC DNA]</scope>
    <source>
        <strain evidence="1">U1lsi0528_Bin055</strain>
    </source>
</reference>
<dbReference type="InterPro" id="IPR050952">
    <property type="entry name" value="TRIM-NHL_E3_ligases"/>
</dbReference>
<evidence type="ECO:0000313" key="1">
    <source>
        <dbReference type="EMBL" id="KYC52860.1"/>
    </source>
</evidence>
<protein>
    <recommendedName>
        <fullName evidence="3">Beta-propeller repeat protein</fullName>
    </recommendedName>
</protein>
<dbReference type="Proteomes" id="UP000075398">
    <property type="component" value="Unassembled WGS sequence"/>
</dbReference>
<gene>
    <name evidence="1" type="ORF">AMQ22_00555</name>
</gene>
<dbReference type="SUPFAM" id="SSF101898">
    <property type="entry name" value="NHL repeat"/>
    <property type="match status" value="1"/>
</dbReference>
<comment type="caution">
    <text evidence="1">The sequence shown here is derived from an EMBL/GenBank/DDBJ whole genome shotgun (WGS) entry which is preliminary data.</text>
</comment>
<dbReference type="AlphaFoldDB" id="A0A150J6M3"/>
<dbReference type="InterPro" id="IPR011042">
    <property type="entry name" value="6-blade_b-propeller_TolB-like"/>
</dbReference>
<dbReference type="EMBL" id="LNGC01000015">
    <property type="protein sequence ID" value="KYC52860.1"/>
    <property type="molecule type" value="Genomic_DNA"/>
</dbReference>
<dbReference type="Gene3D" id="2.120.10.30">
    <property type="entry name" value="TolB, C-terminal domain"/>
    <property type="match status" value="1"/>
</dbReference>
<evidence type="ECO:0000313" key="2">
    <source>
        <dbReference type="Proteomes" id="UP000075398"/>
    </source>
</evidence>
<organism evidence="1 2">
    <name type="scientific">Candidatus Methanofastidiosum methylothiophilum</name>
    <dbReference type="NCBI Taxonomy" id="1705564"/>
    <lineage>
        <taxon>Archaea</taxon>
        <taxon>Methanobacteriati</taxon>
        <taxon>Methanobacteriota</taxon>
        <taxon>Stenosarchaea group</taxon>
        <taxon>Candidatus Methanofastidiosia</taxon>
        <taxon>Candidatus Methanofastidiosales</taxon>
        <taxon>Candidatus Methanofastidiosaceae</taxon>
        <taxon>Candidatus Methanofastidiosum</taxon>
    </lineage>
</organism>
<proteinExistence type="predicted"/>
<name>A0A150J6M3_9EURY</name>
<dbReference type="PANTHER" id="PTHR24104:SF25">
    <property type="entry name" value="PROTEIN LIN-41"/>
    <property type="match status" value="1"/>
</dbReference>
<sequence length="311" mass="34189">MKKIISILIISIFLISLSSVYAAEGDALWQKLGPNGYAYGVAVDSKDNIIVTGTGGTIKYNSNGNLLKEISFDGYDVEVDSKDNIIVTGGDGTMKFDPNGNGIWASAIDFDGEGIAVDSNDNILVDDGYFTTRKYSSSGTFIWEKIFDSGGNYDYSYGVAADSFDNVIVSGYNGNDVSSWASIIVKYSPDGTKLWDIIDDIEPRWSYKVAVDSYNNIIAAGGRYISYDWLTKKYDPNGNKIWEKGFDFAGISDDQGWAVAVDSKNDIIVTGWVNDGGTRKYFTIKYQGVPPRNKSLPIAQILKILKLNKEK</sequence>
<dbReference type="PANTHER" id="PTHR24104">
    <property type="entry name" value="E3 UBIQUITIN-PROTEIN LIGASE NHLRC1-RELATED"/>
    <property type="match status" value="1"/>
</dbReference>
<accession>A0A150J6M3</accession>
<dbReference type="GO" id="GO:0008270">
    <property type="term" value="F:zinc ion binding"/>
    <property type="evidence" value="ECO:0007669"/>
    <property type="project" value="UniProtKB-KW"/>
</dbReference>